<dbReference type="SUPFAM" id="SSF52047">
    <property type="entry name" value="RNI-like"/>
    <property type="match status" value="1"/>
</dbReference>
<dbReference type="InterPro" id="IPR001611">
    <property type="entry name" value="Leu-rich_rpt"/>
</dbReference>
<comment type="caution">
    <text evidence="2">The sequence shown here is derived from an EMBL/GenBank/DDBJ whole genome shotgun (WGS) entry which is preliminary data.</text>
</comment>
<dbReference type="InterPro" id="IPR052201">
    <property type="entry name" value="LRR-containing_regulator"/>
</dbReference>
<dbReference type="Pfam" id="PF13516">
    <property type="entry name" value="LRR_6"/>
    <property type="match status" value="2"/>
</dbReference>
<dbReference type="Proteomes" id="UP000663828">
    <property type="component" value="Unassembled WGS sequence"/>
</dbReference>
<protein>
    <submittedName>
        <fullName evidence="2">Uncharacterized protein</fullName>
    </submittedName>
</protein>
<dbReference type="AlphaFoldDB" id="A0A814HSA6"/>
<evidence type="ECO:0000256" key="1">
    <source>
        <dbReference type="ARBA" id="ARBA00022737"/>
    </source>
</evidence>
<keyword evidence="3" id="KW-1185">Reference proteome</keyword>
<sequence>MVTVVKEVIIKKQCAKLNLINNSITSKDAVILAAGLKNNSTLKLLNLSGTRISDLGIQYITKALSINSNILKELRVANIGLTNKGAEGLALMVKMNKTLIHLDLHENDFSDEGLKALFVWFRDLSRKNEIRLNKAAERAGLSVNIPWMHLEIFKLRLMTPFSRCVLCTLNISIFLFDNFK</sequence>
<dbReference type="PANTHER" id="PTHR24111:SF0">
    <property type="entry name" value="LEUCINE-RICH REPEAT-CONTAINING PROTEIN"/>
    <property type="match status" value="1"/>
</dbReference>
<evidence type="ECO:0000313" key="3">
    <source>
        <dbReference type="Proteomes" id="UP000663828"/>
    </source>
</evidence>
<dbReference type="Gene3D" id="3.80.10.10">
    <property type="entry name" value="Ribonuclease Inhibitor"/>
    <property type="match status" value="1"/>
</dbReference>
<dbReference type="PANTHER" id="PTHR24111">
    <property type="entry name" value="LEUCINE-RICH REPEAT-CONTAINING PROTEIN 34"/>
    <property type="match status" value="1"/>
</dbReference>
<accession>A0A814HSA6</accession>
<dbReference type="EMBL" id="CAJNOR010000816">
    <property type="protein sequence ID" value="CAF1013817.1"/>
    <property type="molecule type" value="Genomic_DNA"/>
</dbReference>
<reference evidence="2" key="1">
    <citation type="submission" date="2021-02" db="EMBL/GenBank/DDBJ databases">
        <authorList>
            <person name="Nowell W R."/>
        </authorList>
    </citation>
    <scope>NUCLEOTIDE SEQUENCE</scope>
</reference>
<gene>
    <name evidence="2" type="ORF">XAT740_LOCUS13864</name>
</gene>
<keyword evidence="1" id="KW-0677">Repeat</keyword>
<dbReference type="SMART" id="SM00368">
    <property type="entry name" value="LRR_RI"/>
    <property type="match status" value="4"/>
</dbReference>
<evidence type="ECO:0000313" key="2">
    <source>
        <dbReference type="EMBL" id="CAF1013817.1"/>
    </source>
</evidence>
<dbReference type="InterPro" id="IPR032675">
    <property type="entry name" value="LRR_dom_sf"/>
</dbReference>
<name>A0A814HSA6_ADIRI</name>
<proteinExistence type="predicted"/>
<organism evidence="2 3">
    <name type="scientific">Adineta ricciae</name>
    <name type="common">Rotifer</name>
    <dbReference type="NCBI Taxonomy" id="249248"/>
    <lineage>
        <taxon>Eukaryota</taxon>
        <taxon>Metazoa</taxon>
        <taxon>Spiralia</taxon>
        <taxon>Gnathifera</taxon>
        <taxon>Rotifera</taxon>
        <taxon>Eurotatoria</taxon>
        <taxon>Bdelloidea</taxon>
        <taxon>Adinetida</taxon>
        <taxon>Adinetidae</taxon>
        <taxon>Adineta</taxon>
    </lineage>
</organism>